<dbReference type="AlphaFoldDB" id="A0A0V0ZQM4"/>
<gene>
    <name evidence="1" type="ORF">T01_12108</name>
</gene>
<organism evidence="1 2">
    <name type="scientific">Trichinella spiralis</name>
    <name type="common">Trichina worm</name>
    <dbReference type="NCBI Taxonomy" id="6334"/>
    <lineage>
        <taxon>Eukaryota</taxon>
        <taxon>Metazoa</taxon>
        <taxon>Ecdysozoa</taxon>
        <taxon>Nematoda</taxon>
        <taxon>Enoplea</taxon>
        <taxon>Dorylaimia</taxon>
        <taxon>Trichinellida</taxon>
        <taxon>Trichinellidae</taxon>
        <taxon>Trichinella</taxon>
    </lineage>
</organism>
<protein>
    <submittedName>
        <fullName evidence="1">Uncharacterized protein</fullName>
    </submittedName>
</protein>
<reference evidence="1 2" key="1">
    <citation type="submission" date="2015-01" db="EMBL/GenBank/DDBJ databases">
        <title>Evolution of Trichinella species and genotypes.</title>
        <authorList>
            <person name="Korhonen P.K."/>
            <person name="Edoardo P."/>
            <person name="Giuseppe L.R."/>
            <person name="Gasser R.B."/>
        </authorList>
    </citation>
    <scope>NUCLEOTIDE SEQUENCE [LARGE SCALE GENOMIC DNA]</scope>
    <source>
        <strain evidence="1">ISS3</strain>
    </source>
</reference>
<dbReference type="EMBL" id="JYDH01002291">
    <property type="protein sequence ID" value="KRY14473.1"/>
    <property type="molecule type" value="Genomic_DNA"/>
</dbReference>
<keyword evidence="2" id="KW-1185">Reference proteome</keyword>
<sequence length="34" mass="4091">MSWYNAVLLKAFFSGTEPERQTDDEYLNSKRKQH</sequence>
<evidence type="ECO:0000313" key="1">
    <source>
        <dbReference type="EMBL" id="KRY14473.1"/>
    </source>
</evidence>
<dbReference type="Proteomes" id="UP000054776">
    <property type="component" value="Unassembled WGS sequence"/>
</dbReference>
<accession>A0A0V0ZQM4</accession>
<comment type="caution">
    <text evidence="1">The sequence shown here is derived from an EMBL/GenBank/DDBJ whole genome shotgun (WGS) entry which is preliminary data.</text>
</comment>
<name>A0A0V0ZQM4_TRISP</name>
<evidence type="ECO:0000313" key="2">
    <source>
        <dbReference type="Proteomes" id="UP000054776"/>
    </source>
</evidence>
<proteinExistence type="predicted"/>
<dbReference type="InParanoid" id="A0A0V0ZQM4"/>